<dbReference type="AlphaFoldDB" id="E1LR62"/>
<feature type="coiled-coil region" evidence="3">
    <location>
        <begin position="197"/>
        <end position="245"/>
    </location>
</feature>
<evidence type="ECO:0000256" key="4">
    <source>
        <dbReference type="SAM" id="SignalP"/>
    </source>
</evidence>
<feature type="repeat" description="Cell wall-binding" evidence="2">
    <location>
        <begin position="372"/>
        <end position="391"/>
    </location>
</feature>
<sequence length="450" mass="48700">MKKVLLTSAVALAAFGAVQAVSADDSYATLIKDALGVKVSGEVKVDDAVAKVRALQPVVNALRAANSTLQASTKAQKAAEEKLTEAQQAYSDAVKALRDAELKRGDAEGQKAIFTELQAKVDAKKAKDSAELATKKAELGEKEGTRTGAYLALDNAKGVLEKVQKAVNDLYDQKPLGGDAEATKEYEAKKLKVESVLAKAQQTYSDANEKVSTLEKEVKELEATVKAEKEDSEKLTKAIKALEKAISDGTGLLEEGQTFAKLVEVKNAKYTAVGDATTKLFNTDTALKTAKANYKEAEEKAKAEYKKQNVVFVLEDVIKADTPTPAAVVKFGWNKDTKGNWTYVVDSKGTKATGWVNDQGTWYYLNAEGVMQTGWVKDNGTWYYLKSSGAMATGWVKDNGTWYYLKSSGAMATGWYQVGGNWYYSYASGALAVNTTTPDGYKVNHNGEWV</sequence>
<dbReference type="Proteomes" id="UP000003316">
    <property type="component" value="Unassembled WGS sequence"/>
</dbReference>
<evidence type="ECO:0000313" key="6">
    <source>
        <dbReference type="Proteomes" id="UP000003316"/>
    </source>
</evidence>
<dbReference type="Gene3D" id="2.10.270.10">
    <property type="entry name" value="Cholin Binding"/>
    <property type="match status" value="1"/>
</dbReference>
<evidence type="ECO:0000313" key="5">
    <source>
        <dbReference type="EMBL" id="EFO01039.1"/>
    </source>
</evidence>
<protein>
    <submittedName>
        <fullName evidence="5">Choline binding protein F</fullName>
    </submittedName>
</protein>
<feature type="repeat" description="Cell wall-binding" evidence="2">
    <location>
        <begin position="412"/>
        <end position="431"/>
    </location>
</feature>
<feature type="chain" id="PRO_5003149234" evidence="4">
    <location>
        <begin position="24"/>
        <end position="450"/>
    </location>
</feature>
<keyword evidence="1" id="KW-0677">Repeat</keyword>
<gene>
    <name evidence="5" type="ORF">SMSK597_0267</name>
</gene>
<keyword evidence="4" id="KW-0732">Signal</keyword>
<name>E1LR62_STRMT</name>
<evidence type="ECO:0000256" key="1">
    <source>
        <dbReference type="ARBA" id="ARBA00022737"/>
    </source>
</evidence>
<feature type="signal peptide" evidence="4">
    <location>
        <begin position="1"/>
        <end position="23"/>
    </location>
</feature>
<evidence type="ECO:0000256" key="3">
    <source>
        <dbReference type="SAM" id="Coils"/>
    </source>
</evidence>
<organism evidence="5 6">
    <name type="scientific">Streptococcus mitis SK597</name>
    <dbReference type="NCBI Taxonomy" id="585204"/>
    <lineage>
        <taxon>Bacteria</taxon>
        <taxon>Bacillati</taxon>
        <taxon>Bacillota</taxon>
        <taxon>Bacilli</taxon>
        <taxon>Lactobacillales</taxon>
        <taxon>Streptococcaceae</taxon>
        <taxon>Streptococcus</taxon>
        <taxon>Streptococcus mitis group</taxon>
    </lineage>
</organism>
<dbReference type="InterPro" id="IPR018337">
    <property type="entry name" value="Cell_wall/Cho-bd_repeat"/>
</dbReference>
<feature type="coiled-coil region" evidence="3">
    <location>
        <begin position="280"/>
        <end position="307"/>
    </location>
</feature>
<dbReference type="eggNOG" id="COG5263">
    <property type="taxonomic scope" value="Bacteria"/>
</dbReference>
<accession>E1LR62</accession>
<dbReference type="Pfam" id="PF19127">
    <property type="entry name" value="Choline_bind_3"/>
    <property type="match status" value="1"/>
</dbReference>
<proteinExistence type="predicted"/>
<feature type="coiled-coil region" evidence="3">
    <location>
        <begin position="69"/>
        <end position="103"/>
    </location>
</feature>
<evidence type="ECO:0000256" key="2">
    <source>
        <dbReference type="PROSITE-ProRule" id="PRU00591"/>
    </source>
</evidence>
<feature type="repeat" description="Cell wall-binding" evidence="2">
    <location>
        <begin position="352"/>
        <end position="371"/>
    </location>
</feature>
<feature type="repeat" description="Cell wall-binding" evidence="2">
    <location>
        <begin position="392"/>
        <end position="411"/>
    </location>
</feature>
<reference evidence="5 6" key="1">
    <citation type="submission" date="2010-09" db="EMBL/GenBank/DDBJ databases">
        <authorList>
            <person name="Daugherty S.C."/>
            <person name="Tallon L.J."/>
            <person name="Jones K.M."/>
            <person name="Liu X."/>
            <person name="Kilian M."/>
            <person name="Tettelin H."/>
        </authorList>
    </citation>
    <scope>NUCLEOTIDE SEQUENCE [LARGE SCALE GENOMIC DNA]</scope>
    <source>
        <strain evidence="5 6">SK597</strain>
    </source>
</reference>
<comment type="caution">
    <text evidence="5">The sequence shown here is derived from an EMBL/GenBank/DDBJ whole genome shotgun (WGS) entry which is preliminary data.</text>
</comment>
<dbReference type="SUPFAM" id="SSF69360">
    <property type="entry name" value="Cell wall binding repeat"/>
    <property type="match status" value="1"/>
</dbReference>
<keyword evidence="3" id="KW-0175">Coiled coil</keyword>
<dbReference type="PROSITE" id="PS51170">
    <property type="entry name" value="CW"/>
    <property type="match status" value="4"/>
</dbReference>
<dbReference type="Pfam" id="PF01473">
    <property type="entry name" value="Choline_bind_1"/>
    <property type="match status" value="1"/>
</dbReference>
<dbReference type="EMBL" id="AEDV01000024">
    <property type="protein sequence ID" value="EFO01039.1"/>
    <property type="molecule type" value="Genomic_DNA"/>
</dbReference>